<accession>A0AC60VZE8</accession>
<keyword evidence="1" id="KW-0645">Protease</keyword>
<organism evidence="1 2">
    <name type="scientific">Candidatus Nitrosomaritimum aestuariumsis</name>
    <dbReference type="NCBI Taxonomy" id="3342354"/>
    <lineage>
        <taxon>Archaea</taxon>
        <taxon>Nitrososphaerota</taxon>
        <taxon>Nitrososphaeria</taxon>
        <taxon>Nitrosopumilales</taxon>
        <taxon>Nitrosopumilaceae</taxon>
        <taxon>Candidatus Nitrosomaritimum</taxon>
    </lineage>
</organism>
<proteinExistence type="predicted"/>
<reference evidence="1 2" key="1">
    <citation type="journal article" date="2020" name="Appl. Environ. Microbiol.">
        <title>Genomic Characteristics of a Novel Species of Ammonia-Oxidizing Archaea from the Jiulong River Estuary.</title>
        <authorList>
            <person name="Zou D."/>
            <person name="Wan R."/>
            <person name="Han L."/>
            <person name="Xu M.N."/>
            <person name="Liu Y."/>
            <person name="Liu H."/>
            <person name="Kao S.J."/>
            <person name="Li M."/>
        </authorList>
    </citation>
    <scope>NUCLEOTIDE SEQUENCE [LARGE SCALE GENOMIC DNA]</scope>
    <source>
        <strain evidence="1">W1bin1</strain>
    </source>
</reference>
<dbReference type="EMBL" id="JACEMZ010000054">
    <property type="protein sequence ID" value="MBA4452919.1"/>
    <property type="molecule type" value="Genomic_DNA"/>
</dbReference>
<comment type="caution">
    <text evidence="1">The sequence shown here is derived from an EMBL/GenBank/DDBJ whole genome shotgun (WGS) entry which is preliminary data.</text>
</comment>
<name>A0AC60VZE8_9ARCH</name>
<protein>
    <submittedName>
        <fullName evidence="1">Rhomboid family intramembrane serine protease</fullName>
    </submittedName>
</protein>
<evidence type="ECO:0000313" key="1">
    <source>
        <dbReference type="EMBL" id="MBA4452919.1"/>
    </source>
</evidence>
<gene>
    <name evidence="1" type="ORF">H2B03_07135</name>
</gene>
<evidence type="ECO:0000313" key="2">
    <source>
        <dbReference type="Proteomes" id="UP000559653"/>
    </source>
</evidence>
<sequence length="258" mass="28449">MLPLRDENPHPPGFRPTVTYALIIVNVIVFFIEVIVTGQFLEFSNQNAFSLFYNWGAVPNCITGASTSTIDFGTGPQVIQCPSEPYVSLLSSVFLHGGAMHLGGNMLFLWIFGDNIEAKFGKVKYLGIYLLWGILAGLIHIMGDATSPIPAVGASGAISGILGAYLVIFPRARIQTFMMLGFFWRMMHIQAKWFLPFWLVFQNLLPFFIGGFGVAGGGVAYLAHIGGFVVGLATGYLYKKTHNSEFTYGTRYGYRPDY</sequence>
<dbReference type="Proteomes" id="UP000559653">
    <property type="component" value="Unassembled WGS sequence"/>
</dbReference>
<keyword evidence="1" id="KW-0378">Hydrolase</keyword>